<evidence type="ECO:0000256" key="3">
    <source>
        <dbReference type="ARBA" id="ARBA00022692"/>
    </source>
</evidence>
<evidence type="ECO:0000256" key="2">
    <source>
        <dbReference type="ARBA" id="ARBA00022475"/>
    </source>
</evidence>
<dbReference type="Pfam" id="PF18967">
    <property type="entry name" value="PycTM"/>
    <property type="match status" value="1"/>
</dbReference>
<keyword evidence="4" id="KW-0547">Nucleotide-binding</keyword>
<evidence type="ECO:0000256" key="1">
    <source>
        <dbReference type="ARBA" id="ARBA00004236"/>
    </source>
</evidence>
<sequence length="112" mass="12036">MILSSMLCALAVVGAGACASLVLWPRLNMKEEPTSLLYFHHIARGHTASDSYAASLIALTQDAESLVAEIAKQGWANAKVARKKYMWGGIAVYILLFALTTLSITAALRVID</sequence>
<reference evidence="10 11" key="1">
    <citation type="submission" date="2018-05" db="EMBL/GenBank/DDBJ databases">
        <title>Streptomyces venezuelae.</title>
        <authorList>
            <person name="Kim W."/>
            <person name="Lee N."/>
            <person name="Cho B.-K."/>
        </authorList>
    </citation>
    <scope>NUCLEOTIDE SEQUENCE [LARGE SCALE GENOMIC DNA]</scope>
    <source>
        <strain evidence="10 11">ATCC 21018</strain>
    </source>
</reference>
<keyword evidence="2" id="KW-1003">Cell membrane</keyword>
<keyword evidence="7 8" id="KW-0472">Membrane</keyword>
<dbReference type="Proteomes" id="UP000324101">
    <property type="component" value="Chromosome"/>
</dbReference>
<evidence type="ECO:0000259" key="9">
    <source>
        <dbReference type="Pfam" id="PF18967"/>
    </source>
</evidence>
<dbReference type="InterPro" id="IPR043760">
    <property type="entry name" value="PycTM_dom"/>
</dbReference>
<accession>A0A5P2DK58</accession>
<evidence type="ECO:0000256" key="4">
    <source>
        <dbReference type="ARBA" id="ARBA00022741"/>
    </source>
</evidence>
<comment type="subcellular location">
    <subcellularLocation>
        <location evidence="1">Cell membrane</location>
    </subcellularLocation>
</comment>
<evidence type="ECO:0000256" key="5">
    <source>
        <dbReference type="ARBA" id="ARBA00022989"/>
    </source>
</evidence>
<feature type="domain" description="Pycsar effector protein" evidence="9">
    <location>
        <begin position="7"/>
        <end position="108"/>
    </location>
</feature>
<evidence type="ECO:0000256" key="6">
    <source>
        <dbReference type="ARBA" id="ARBA00023118"/>
    </source>
</evidence>
<evidence type="ECO:0000256" key="7">
    <source>
        <dbReference type="ARBA" id="ARBA00023136"/>
    </source>
</evidence>
<protein>
    <recommendedName>
        <fullName evidence="9">Pycsar effector protein domain-containing protein</fullName>
    </recommendedName>
</protein>
<evidence type="ECO:0000256" key="8">
    <source>
        <dbReference type="SAM" id="Phobius"/>
    </source>
</evidence>
<gene>
    <name evidence="10" type="ORF">DEJ51_15970</name>
</gene>
<dbReference type="GO" id="GO:0005886">
    <property type="term" value="C:plasma membrane"/>
    <property type="evidence" value="ECO:0007669"/>
    <property type="project" value="UniProtKB-SubCell"/>
</dbReference>
<dbReference type="GO" id="GO:0051607">
    <property type="term" value="P:defense response to virus"/>
    <property type="evidence" value="ECO:0007669"/>
    <property type="project" value="UniProtKB-KW"/>
</dbReference>
<evidence type="ECO:0000313" key="11">
    <source>
        <dbReference type="Proteomes" id="UP000324101"/>
    </source>
</evidence>
<organism evidence="10 11">
    <name type="scientific">Streptomyces venezuelae</name>
    <dbReference type="NCBI Taxonomy" id="54571"/>
    <lineage>
        <taxon>Bacteria</taxon>
        <taxon>Bacillati</taxon>
        <taxon>Actinomycetota</taxon>
        <taxon>Actinomycetes</taxon>
        <taxon>Kitasatosporales</taxon>
        <taxon>Streptomycetaceae</taxon>
        <taxon>Streptomyces</taxon>
    </lineage>
</organism>
<keyword evidence="5 8" id="KW-1133">Transmembrane helix</keyword>
<name>A0A5P2DK58_STRVZ</name>
<keyword evidence="3 8" id="KW-0812">Transmembrane</keyword>
<dbReference type="GO" id="GO:0000166">
    <property type="term" value="F:nucleotide binding"/>
    <property type="evidence" value="ECO:0007669"/>
    <property type="project" value="UniProtKB-KW"/>
</dbReference>
<dbReference type="EMBL" id="CP029189">
    <property type="protein sequence ID" value="QES55482.1"/>
    <property type="molecule type" value="Genomic_DNA"/>
</dbReference>
<dbReference type="AlphaFoldDB" id="A0A5P2DK58"/>
<proteinExistence type="predicted"/>
<feature type="transmembrane region" description="Helical" evidence="8">
    <location>
        <begin position="90"/>
        <end position="111"/>
    </location>
</feature>
<evidence type="ECO:0000313" key="10">
    <source>
        <dbReference type="EMBL" id="QES55482.1"/>
    </source>
</evidence>
<keyword evidence="6" id="KW-0051">Antiviral defense</keyword>